<evidence type="ECO:0000256" key="2">
    <source>
        <dbReference type="ARBA" id="ARBA00022771"/>
    </source>
</evidence>
<protein>
    <recommendedName>
        <fullName evidence="6">RING-type domain-containing protein</fullName>
    </recommendedName>
</protein>
<organism evidence="7 8">
    <name type="scientific">Xanthoceras sorbifolium</name>
    <dbReference type="NCBI Taxonomy" id="99658"/>
    <lineage>
        <taxon>Eukaryota</taxon>
        <taxon>Viridiplantae</taxon>
        <taxon>Streptophyta</taxon>
        <taxon>Embryophyta</taxon>
        <taxon>Tracheophyta</taxon>
        <taxon>Spermatophyta</taxon>
        <taxon>Magnoliopsida</taxon>
        <taxon>eudicotyledons</taxon>
        <taxon>Gunneridae</taxon>
        <taxon>Pentapetalae</taxon>
        <taxon>rosids</taxon>
        <taxon>malvids</taxon>
        <taxon>Sapindales</taxon>
        <taxon>Sapindaceae</taxon>
        <taxon>Xanthoceroideae</taxon>
        <taxon>Xanthoceras</taxon>
    </lineage>
</organism>
<evidence type="ECO:0000256" key="3">
    <source>
        <dbReference type="ARBA" id="ARBA00022833"/>
    </source>
</evidence>
<proteinExistence type="predicted"/>
<evidence type="ECO:0000256" key="5">
    <source>
        <dbReference type="SAM" id="Phobius"/>
    </source>
</evidence>
<gene>
    <name evidence="7" type="ORF">JRO89_XS09G0238600</name>
</gene>
<comment type="caution">
    <text evidence="7">The sequence shown here is derived from an EMBL/GenBank/DDBJ whole genome shotgun (WGS) entry which is preliminary data.</text>
</comment>
<keyword evidence="8" id="KW-1185">Reference proteome</keyword>
<keyword evidence="5" id="KW-0812">Transmembrane</keyword>
<dbReference type="Pfam" id="PF13639">
    <property type="entry name" value="zf-RING_2"/>
    <property type="match status" value="1"/>
</dbReference>
<name>A0ABQ8HMZ2_9ROSI</name>
<keyword evidence="2 4" id="KW-0863">Zinc-finger</keyword>
<dbReference type="InterPro" id="IPR001841">
    <property type="entry name" value="Znf_RING"/>
</dbReference>
<accession>A0ABQ8HMZ2</accession>
<keyword evidence="1" id="KW-0479">Metal-binding</keyword>
<evidence type="ECO:0000256" key="4">
    <source>
        <dbReference type="PROSITE-ProRule" id="PRU00175"/>
    </source>
</evidence>
<keyword evidence="5" id="KW-0472">Membrane</keyword>
<dbReference type="InterPro" id="IPR013083">
    <property type="entry name" value="Znf_RING/FYVE/PHD"/>
</dbReference>
<dbReference type="EMBL" id="JAFEMO010000009">
    <property type="protein sequence ID" value="KAH7565643.1"/>
    <property type="molecule type" value="Genomic_DNA"/>
</dbReference>
<evidence type="ECO:0000259" key="6">
    <source>
        <dbReference type="PROSITE" id="PS50089"/>
    </source>
</evidence>
<dbReference type="PROSITE" id="PS50089">
    <property type="entry name" value="ZF_RING_2"/>
    <property type="match status" value="1"/>
</dbReference>
<evidence type="ECO:0000313" key="8">
    <source>
        <dbReference type="Proteomes" id="UP000827721"/>
    </source>
</evidence>
<dbReference type="Proteomes" id="UP000827721">
    <property type="component" value="Unassembled WGS sequence"/>
</dbReference>
<dbReference type="Gene3D" id="3.30.40.10">
    <property type="entry name" value="Zinc/RING finger domain, C3HC4 (zinc finger)"/>
    <property type="match status" value="1"/>
</dbReference>
<dbReference type="SUPFAM" id="SSF57850">
    <property type="entry name" value="RING/U-box"/>
    <property type="match status" value="1"/>
</dbReference>
<evidence type="ECO:0000256" key="1">
    <source>
        <dbReference type="ARBA" id="ARBA00022723"/>
    </source>
</evidence>
<reference evidence="7 8" key="1">
    <citation type="submission" date="2021-02" db="EMBL/GenBank/DDBJ databases">
        <title>Plant Genome Project.</title>
        <authorList>
            <person name="Zhang R.-G."/>
        </authorList>
    </citation>
    <scope>NUCLEOTIDE SEQUENCE [LARGE SCALE GENOMIC DNA]</scope>
    <source>
        <tissue evidence="7">Leaves</tissue>
    </source>
</reference>
<dbReference type="SMART" id="SM00184">
    <property type="entry name" value="RING"/>
    <property type="match status" value="1"/>
</dbReference>
<keyword evidence="3" id="KW-0862">Zinc</keyword>
<feature type="domain" description="RING-type" evidence="6">
    <location>
        <begin position="61"/>
        <end position="103"/>
    </location>
</feature>
<keyword evidence="5" id="KW-1133">Transmembrane helix</keyword>
<evidence type="ECO:0000313" key="7">
    <source>
        <dbReference type="EMBL" id="KAH7565643.1"/>
    </source>
</evidence>
<sequence length="159" mass="17567">MLESTIPTLMSSISVTIFMAMVMVYTFNYLFTKSKWLVHHENINSSTDHLLLLHGDDHVDCAVCLSKLSAGETFRVLKSCNHGFHAHCIDAWLKLHSTCPLCRTNVPSSSSAASSSEHEGGVLISWSISLLTSISEWMENISLNDELKMAVCANFTSLS</sequence>
<dbReference type="PANTHER" id="PTHR45969:SF81">
    <property type="entry name" value="OS08G0157400 PROTEIN"/>
    <property type="match status" value="1"/>
</dbReference>
<dbReference type="PANTHER" id="PTHR45969">
    <property type="entry name" value="RING ZINC FINGER PROTEIN-RELATED"/>
    <property type="match status" value="1"/>
</dbReference>
<feature type="transmembrane region" description="Helical" evidence="5">
    <location>
        <begin position="12"/>
        <end position="31"/>
    </location>
</feature>